<dbReference type="Proteomes" id="UP000662111">
    <property type="component" value="Unassembled WGS sequence"/>
</dbReference>
<dbReference type="Gene3D" id="3.10.129.10">
    <property type="entry name" value="Hotdog Thioesterase"/>
    <property type="match status" value="1"/>
</dbReference>
<evidence type="ECO:0000259" key="4">
    <source>
        <dbReference type="PROSITE" id="PS51770"/>
    </source>
</evidence>
<sequence>MSGTESQGVATEGNLWAERTVVDPGAAGRTAIDSDRLGDKAPADSRIRLAHIMSGADTNLYGSVHGGAVLKLIDDAAAASAARHCGGPAVTASVERLNFLAPAQVGDLLTVTAIVAAVGRTSLEVLTTVVAERWNTPGEERQIARAFLTFVAVDAAGTPRAVPRLVLRTETDNALNKEAVSHRQGRVRTPRE</sequence>
<dbReference type="SUPFAM" id="SSF54637">
    <property type="entry name" value="Thioesterase/thiol ester dehydrase-isomerase"/>
    <property type="match status" value="1"/>
</dbReference>
<dbReference type="EMBL" id="BMLB01000006">
    <property type="protein sequence ID" value="GGK76711.1"/>
    <property type="molecule type" value="Genomic_DNA"/>
</dbReference>
<reference evidence="6" key="1">
    <citation type="journal article" date="2019" name="Int. J. Syst. Evol. Microbiol.">
        <title>The Global Catalogue of Microorganisms (GCM) 10K type strain sequencing project: providing services to taxonomists for standard genome sequencing and annotation.</title>
        <authorList>
            <consortium name="The Broad Institute Genomics Platform"/>
            <consortium name="The Broad Institute Genome Sequencing Center for Infectious Disease"/>
            <person name="Wu L."/>
            <person name="Ma J."/>
        </authorList>
    </citation>
    <scope>NUCLEOTIDE SEQUENCE [LARGE SCALE GENOMIC DNA]</scope>
    <source>
        <strain evidence="6">CGMCC 1.5362</strain>
    </source>
</reference>
<comment type="similarity">
    <text evidence="1">Belongs to the acyl coenzyme A hydrolase family.</text>
</comment>
<evidence type="ECO:0000256" key="1">
    <source>
        <dbReference type="ARBA" id="ARBA00010458"/>
    </source>
</evidence>
<evidence type="ECO:0000313" key="5">
    <source>
        <dbReference type="EMBL" id="GGK76711.1"/>
    </source>
</evidence>
<dbReference type="RefSeq" id="WP_022921935.1">
    <property type="nucleotide sequence ID" value="NZ_BMLB01000006.1"/>
</dbReference>
<dbReference type="PROSITE" id="PS51770">
    <property type="entry name" value="HOTDOG_ACOT"/>
    <property type="match status" value="1"/>
</dbReference>
<dbReference type="InterPro" id="IPR006683">
    <property type="entry name" value="Thioestr_dom"/>
</dbReference>
<proteinExistence type="inferred from homology"/>
<dbReference type="InterPro" id="IPR040170">
    <property type="entry name" value="Cytosol_ACT"/>
</dbReference>
<protein>
    <submittedName>
        <fullName evidence="5">Acyl-CoA thioesterase</fullName>
    </submittedName>
</protein>
<dbReference type="CDD" id="cd03442">
    <property type="entry name" value="BFIT_BACH"/>
    <property type="match status" value="1"/>
</dbReference>
<gene>
    <name evidence="5" type="ORF">GCM10011509_26650</name>
</gene>
<evidence type="ECO:0000256" key="3">
    <source>
        <dbReference type="PROSITE-ProRule" id="PRU01106"/>
    </source>
</evidence>
<evidence type="ECO:0000256" key="2">
    <source>
        <dbReference type="ARBA" id="ARBA00022801"/>
    </source>
</evidence>
<organism evidence="5 6">
    <name type="scientific">Ornithinimicrobium pekingense</name>
    <dbReference type="NCBI Taxonomy" id="384677"/>
    <lineage>
        <taxon>Bacteria</taxon>
        <taxon>Bacillati</taxon>
        <taxon>Actinomycetota</taxon>
        <taxon>Actinomycetes</taxon>
        <taxon>Micrococcales</taxon>
        <taxon>Ornithinimicrobiaceae</taxon>
        <taxon>Ornithinimicrobium</taxon>
    </lineage>
</organism>
<keyword evidence="6" id="KW-1185">Reference proteome</keyword>
<dbReference type="Pfam" id="PF03061">
    <property type="entry name" value="4HBT"/>
    <property type="match status" value="1"/>
</dbReference>
<accession>A0ABQ2FBQ4</accession>
<evidence type="ECO:0000313" key="6">
    <source>
        <dbReference type="Proteomes" id="UP000662111"/>
    </source>
</evidence>
<feature type="domain" description="HotDog ACOT-type" evidence="4">
    <location>
        <begin position="43"/>
        <end position="156"/>
    </location>
</feature>
<comment type="caution">
    <text evidence="5">The sequence shown here is derived from an EMBL/GenBank/DDBJ whole genome shotgun (WGS) entry which is preliminary data.</text>
</comment>
<dbReference type="PANTHER" id="PTHR11049:SF16">
    <property type="entry name" value="PROTEIN VDLD"/>
    <property type="match status" value="1"/>
</dbReference>
<dbReference type="InterPro" id="IPR029069">
    <property type="entry name" value="HotDog_dom_sf"/>
</dbReference>
<keyword evidence="2 3" id="KW-0378">Hydrolase</keyword>
<dbReference type="InterPro" id="IPR033120">
    <property type="entry name" value="HOTDOG_ACOT"/>
</dbReference>
<name>A0ABQ2FBQ4_9MICO</name>
<dbReference type="PANTHER" id="PTHR11049">
    <property type="entry name" value="ACYL COENZYME A THIOESTER HYDROLASE"/>
    <property type="match status" value="1"/>
</dbReference>